<keyword evidence="2" id="KW-1185">Reference proteome</keyword>
<dbReference type="Proteomes" id="UP000604046">
    <property type="component" value="Unassembled WGS sequence"/>
</dbReference>
<sequence>MADASCADVMEEIRARVTSDSWVDPHNKGTYTLLSEAKDELDIQRVTGNKKYTDKIIFSFSDFGGAKPACGISACSESQGFSIGDFSTNYCNIRNLYCGKEDGCVAVKKSFGTSETKIDHNFGAGEDKKAFRNGV</sequence>
<gene>
    <name evidence="1" type="ORF">SNAT2548_LOCUS22461</name>
</gene>
<dbReference type="AlphaFoldDB" id="A0A812QZR0"/>
<dbReference type="PANTHER" id="PTHR38564">
    <property type="entry name" value="SI:CH73-250A16.5-RELATED"/>
    <property type="match status" value="1"/>
</dbReference>
<evidence type="ECO:0000313" key="1">
    <source>
        <dbReference type="EMBL" id="CAE7412974.1"/>
    </source>
</evidence>
<reference evidence="1" key="1">
    <citation type="submission" date="2021-02" db="EMBL/GenBank/DDBJ databases">
        <authorList>
            <person name="Dougan E. K."/>
            <person name="Rhodes N."/>
            <person name="Thang M."/>
            <person name="Chan C."/>
        </authorList>
    </citation>
    <scope>NUCLEOTIDE SEQUENCE</scope>
</reference>
<accession>A0A812QZR0</accession>
<organism evidence="1 2">
    <name type="scientific">Symbiodinium natans</name>
    <dbReference type="NCBI Taxonomy" id="878477"/>
    <lineage>
        <taxon>Eukaryota</taxon>
        <taxon>Sar</taxon>
        <taxon>Alveolata</taxon>
        <taxon>Dinophyceae</taxon>
        <taxon>Suessiales</taxon>
        <taxon>Symbiodiniaceae</taxon>
        <taxon>Symbiodinium</taxon>
    </lineage>
</organism>
<dbReference type="OrthoDB" id="5946254at2759"/>
<comment type="caution">
    <text evidence="1">The sequence shown here is derived from an EMBL/GenBank/DDBJ whole genome shotgun (WGS) entry which is preliminary data.</text>
</comment>
<proteinExistence type="predicted"/>
<protein>
    <submittedName>
        <fullName evidence="1">Uncharacterized protein</fullName>
    </submittedName>
</protein>
<dbReference type="EMBL" id="CAJNDS010002290">
    <property type="protein sequence ID" value="CAE7412974.1"/>
    <property type="molecule type" value="Genomic_DNA"/>
</dbReference>
<evidence type="ECO:0000313" key="2">
    <source>
        <dbReference type="Proteomes" id="UP000604046"/>
    </source>
</evidence>
<dbReference type="PANTHER" id="PTHR38564:SF2">
    <property type="entry name" value="WU:FC46H12 PRECURSOR"/>
    <property type="match status" value="1"/>
</dbReference>
<name>A0A812QZR0_9DINO</name>